<dbReference type="Proteomes" id="UP000257109">
    <property type="component" value="Unassembled WGS sequence"/>
</dbReference>
<evidence type="ECO:0000256" key="3">
    <source>
        <dbReference type="ARBA" id="ARBA00022525"/>
    </source>
</evidence>
<keyword evidence="7" id="KW-1185">Reference proteome</keyword>
<comment type="subcellular location">
    <subcellularLocation>
        <location evidence="1">Secreted</location>
    </subcellularLocation>
</comment>
<evidence type="ECO:0000256" key="1">
    <source>
        <dbReference type="ARBA" id="ARBA00004613"/>
    </source>
</evidence>
<dbReference type="OrthoDB" id="1714438at2759"/>
<feature type="disulfide bond" evidence="5">
    <location>
        <begin position="51"/>
        <end position="261"/>
    </location>
</feature>
<feature type="disulfide bond" evidence="5">
    <location>
        <begin position="200"/>
        <end position="209"/>
    </location>
</feature>
<dbReference type="PRINTS" id="PR00347">
    <property type="entry name" value="THAUMATIN"/>
</dbReference>
<evidence type="ECO:0000256" key="4">
    <source>
        <dbReference type="ARBA" id="ARBA00023157"/>
    </source>
</evidence>
<feature type="non-terminal residue" evidence="6">
    <location>
        <position position="1"/>
    </location>
</feature>
<dbReference type="PIRSF" id="PIRSF002703">
    <property type="entry name" value="Thaumatin"/>
    <property type="match status" value="1"/>
</dbReference>
<dbReference type="AlphaFoldDB" id="A0A371E8K2"/>
<sequence>MKSETLVITSYSSLHILDMVEPTYVFSLLVLTLQLSALGVNSANITLVNQCSYTVWPVLQSSEDTTSLSTTGFILKTGKSFTVTTPATWNGRIWGRTLCTTDTATGKFSCVTADCGSGKVECGGNGCSPPATMVEIAVGSEGGIDFYDVSLVDGFNVPVMVVPMNRNCGSAGCPEDLNLKCPTELSMKEKGQMVACNGACAMTFKDIFCCTGDYSTQNTCHPTVYSQIFKIECPKTYSYPYDDFKTSQFNCSSAHYTVVFCPASNNASV</sequence>
<organism evidence="6 7">
    <name type="scientific">Mucuna pruriens</name>
    <name type="common">Velvet bean</name>
    <name type="synonym">Dolichos pruriens</name>
    <dbReference type="NCBI Taxonomy" id="157652"/>
    <lineage>
        <taxon>Eukaryota</taxon>
        <taxon>Viridiplantae</taxon>
        <taxon>Streptophyta</taxon>
        <taxon>Embryophyta</taxon>
        <taxon>Tracheophyta</taxon>
        <taxon>Spermatophyta</taxon>
        <taxon>Magnoliopsida</taxon>
        <taxon>eudicotyledons</taxon>
        <taxon>Gunneridae</taxon>
        <taxon>Pentapetalae</taxon>
        <taxon>rosids</taxon>
        <taxon>fabids</taxon>
        <taxon>Fabales</taxon>
        <taxon>Fabaceae</taxon>
        <taxon>Papilionoideae</taxon>
        <taxon>50 kb inversion clade</taxon>
        <taxon>NPAAA clade</taxon>
        <taxon>indigoferoid/millettioid clade</taxon>
        <taxon>Phaseoleae</taxon>
        <taxon>Mucuna</taxon>
    </lineage>
</organism>
<protein>
    <recommendedName>
        <fullName evidence="8">Thaumatin-like protein 1</fullName>
    </recommendedName>
</protein>
<feature type="disulfide bond" evidence="5">
    <location>
        <begin position="168"/>
        <end position="251"/>
    </location>
</feature>
<accession>A0A371E8K2</accession>
<reference evidence="6" key="1">
    <citation type="submission" date="2018-05" db="EMBL/GenBank/DDBJ databases">
        <title>Draft genome of Mucuna pruriens seed.</title>
        <authorList>
            <person name="Nnadi N.E."/>
            <person name="Vos R."/>
            <person name="Hasami M.H."/>
            <person name="Devisetty U.K."/>
            <person name="Aguiy J.C."/>
        </authorList>
    </citation>
    <scope>NUCLEOTIDE SEQUENCE [LARGE SCALE GENOMIC DNA]</scope>
    <source>
        <strain evidence="6">JCA_2017</strain>
    </source>
</reference>
<feature type="disulfide bond" evidence="5">
    <location>
        <begin position="115"/>
        <end position="122"/>
    </location>
</feature>
<dbReference type="CDD" id="cd09218">
    <property type="entry name" value="TLP-PA"/>
    <property type="match status" value="1"/>
</dbReference>
<dbReference type="InterPro" id="IPR001938">
    <property type="entry name" value="Thaumatin"/>
</dbReference>
<dbReference type="PANTHER" id="PTHR31048">
    <property type="entry name" value="OS03G0233200 PROTEIN"/>
    <property type="match status" value="1"/>
</dbReference>
<dbReference type="PROSITE" id="PS51367">
    <property type="entry name" value="THAUMATIN_2"/>
    <property type="match status" value="1"/>
</dbReference>
<dbReference type="Pfam" id="PF00314">
    <property type="entry name" value="Thaumatin"/>
    <property type="match status" value="1"/>
</dbReference>
<dbReference type="SUPFAM" id="SSF49870">
    <property type="entry name" value="Osmotin, thaumatin-like protein"/>
    <property type="match status" value="1"/>
</dbReference>
<evidence type="ECO:0000313" key="6">
    <source>
        <dbReference type="EMBL" id="RDX62374.1"/>
    </source>
</evidence>
<evidence type="ECO:0000256" key="2">
    <source>
        <dbReference type="ARBA" id="ARBA00010607"/>
    </source>
</evidence>
<comment type="similarity">
    <text evidence="2">Belongs to the thaumatin family.</text>
</comment>
<dbReference type="EMBL" id="QJKJ01015533">
    <property type="protein sequence ID" value="RDX62374.1"/>
    <property type="molecule type" value="Genomic_DNA"/>
</dbReference>
<dbReference type="InterPro" id="IPR037176">
    <property type="entry name" value="Osmotin/thaumatin-like_sf"/>
</dbReference>
<proteinExistence type="inferred from homology"/>
<dbReference type="FunFam" id="2.60.110.10:FF:000002">
    <property type="entry name" value="Thaumatin-like protein 1a"/>
    <property type="match status" value="1"/>
</dbReference>
<keyword evidence="3" id="KW-0964">Secreted</keyword>
<evidence type="ECO:0000256" key="5">
    <source>
        <dbReference type="PIRSR" id="PIRSR002703-1"/>
    </source>
</evidence>
<dbReference type="Gene3D" id="2.60.110.10">
    <property type="entry name" value="Thaumatin"/>
    <property type="match status" value="1"/>
</dbReference>
<keyword evidence="4 5" id="KW-1015">Disulfide bond</keyword>
<dbReference type="GO" id="GO:0005576">
    <property type="term" value="C:extracellular region"/>
    <property type="evidence" value="ECO:0007669"/>
    <property type="project" value="UniProtKB-SubCell"/>
</dbReference>
<dbReference type="SMART" id="SM00205">
    <property type="entry name" value="THN"/>
    <property type="match status" value="1"/>
</dbReference>
<evidence type="ECO:0008006" key="8">
    <source>
        <dbReference type="Google" id="ProtNLM"/>
    </source>
</evidence>
<feature type="disulfide bond" evidence="5">
    <location>
        <begin position="99"/>
        <end position="110"/>
    </location>
</feature>
<comment type="caution">
    <text evidence="6">The sequence shown here is derived from an EMBL/GenBank/DDBJ whole genome shotgun (WGS) entry which is preliminary data.</text>
</comment>
<dbReference type="PROSITE" id="PS00316">
    <property type="entry name" value="THAUMATIN_1"/>
    <property type="match status" value="1"/>
</dbReference>
<dbReference type="InterPro" id="IPR017949">
    <property type="entry name" value="Thaumatin_CS"/>
</dbReference>
<feature type="disulfide bond" evidence="5">
    <location>
        <begin position="210"/>
        <end position="220"/>
    </location>
</feature>
<evidence type="ECO:0000313" key="7">
    <source>
        <dbReference type="Proteomes" id="UP000257109"/>
    </source>
</evidence>
<feature type="disulfide bond" evidence="5">
    <location>
        <begin position="173"/>
        <end position="233"/>
    </location>
</feature>
<gene>
    <name evidence="6" type="ORF">CR513_59303</name>
</gene>
<name>A0A371E8K2_MUCPR</name>
<feature type="disulfide bond" evidence="5">
    <location>
        <begin position="181"/>
        <end position="196"/>
    </location>
</feature>